<reference evidence="2" key="2">
    <citation type="submission" date="2015-01" db="EMBL/GenBank/DDBJ databases">
        <title>Evolutionary Origins and Diversification of the Mycorrhizal Mutualists.</title>
        <authorList>
            <consortium name="DOE Joint Genome Institute"/>
            <consortium name="Mycorrhizal Genomics Consortium"/>
            <person name="Kohler A."/>
            <person name="Kuo A."/>
            <person name="Nagy L.G."/>
            <person name="Floudas D."/>
            <person name="Copeland A."/>
            <person name="Barry K.W."/>
            <person name="Cichocki N."/>
            <person name="Veneault-Fourrey C."/>
            <person name="LaButti K."/>
            <person name="Lindquist E.A."/>
            <person name="Lipzen A."/>
            <person name="Lundell T."/>
            <person name="Morin E."/>
            <person name="Murat C."/>
            <person name="Riley R."/>
            <person name="Ohm R."/>
            <person name="Sun H."/>
            <person name="Tunlid A."/>
            <person name="Henrissat B."/>
            <person name="Grigoriev I.V."/>
            <person name="Hibbett D.S."/>
            <person name="Martin F."/>
        </authorList>
    </citation>
    <scope>NUCLEOTIDE SEQUENCE [LARGE SCALE GENOMIC DNA]</scope>
    <source>
        <strain evidence="2">h7</strain>
    </source>
</reference>
<dbReference type="EMBL" id="KN831795">
    <property type="protein sequence ID" value="KIM37757.1"/>
    <property type="molecule type" value="Genomic_DNA"/>
</dbReference>
<protein>
    <submittedName>
        <fullName evidence="1">Uncharacterized protein</fullName>
    </submittedName>
</protein>
<sequence>MLASWTTFLLRFIPQIYQDAQLPSSCLQQSQTIQGLATCLDKFTIPHDTYAPWTYALAQPTANQRKDWKLTVKSLLEVDGNCSATLPPLSLRGLYDIEPFKDYCVLYETSTQCGTYLKGWGFMVVPAFRGAVSRSVHVSAPHPGYDLGTVEQAASVFETTGSKSLLVPGRTRTAFLESSDCIVPVSSKQDYYMTDPAHNDLEPFFDASVSIYDWQQEQGGCPSSTCAFVQFHGKGPSTCASDDVFLSSGIGNSPASKTWYSDPTDRPIKRFQQNLQHAFPSWNINLPSDSNCPLTATKNVVGRHLNGIQVHNVCSKGATSRMATGEFVHAEQASLARDTRFYDGWSQAMIDTFDATCVDGMVVDPKTKMCMGVLGSNAKPQEDVHDHNHQVVNRRMDGMDGPTQNQWYTFLSSFILF</sequence>
<gene>
    <name evidence="1" type="ORF">M413DRAFT_448272</name>
</gene>
<dbReference type="HOGENOM" id="CLU_063926_0_0_1"/>
<dbReference type="Proteomes" id="UP000053424">
    <property type="component" value="Unassembled WGS sequence"/>
</dbReference>
<evidence type="ECO:0000313" key="1">
    <source>
        <dbReference type="EMBL" id="KIM37757.1"/>
    </source>
</evidence>
<proteinExistence type="predicted"/>
<reference evidence="1 2" key="1">
    <citation type="submission" date="2014-04" db="EMBL/GenBank/DDBJ databases">
        <authorList>
            <consortium name="DOE Joint Genome Institute"/>
            <person name="Kuo A."/>
            <person name="Gay G."/>
            <person name="Dore J."/>
            <person name="Kohler A."/>
            <person name="Nagy L.G."/>
            <person name="Floudas D."/>
            <person name="Copeland A."/>
            <person name="Barry K.W."/>
            <person name="Cichocki N."/>
            <person name="Veneault-Fourrey C."/>
            <person name="LaButti K."/>
            <person name="Lindquist E.A."/>
            <person name="Lipzen A."/>
            <person name="Lundell T."/>
            <person name="Morin E."/>
            <person name="Murat C."/>
            <person name="Sun H."/>
            <person name="Tunlid A."/>
            <person name="Henrissat B."/>
            <person name="Grigoriev I.V."/>
            <person name="Hibbett D.S."/>
            <person name="Martin F."/>
            <person name="Nordberg H.P."/>
            <person name="Cantor M.N."/>
            <person name="Hua S.X."/>
        </authorList>
    </citation>
    <scope>NUCLEOTIDE SEQUENCE [LARGE SCALE GENOMIC DNA]</scope>
    <source>
        <strain evidence="2">h7</strain>
    </source>
</reference>
<dbReference type="OrthoDB" id="5803672at2759"/>
<dbReference type="STRING" id="686832.A0A0C2Y9Q6"/>
<accession>A0A0C2Y9Q6</accession>
<organism evidence="1 2">
    <name type="scientific">Hebeloma cylindrosporum</name>
    <dbReference type="NCBI Taxonomy" id="76867"/>
    <lineage>
        <taxon>Eukaryota</taxon>
        <taxon>Fungi</taxon>
        <taxon>Dikarya</taxon>
        <taxon>Basidiomycota</taxon>
        <taxon>Agaricomycotina</taxon>
        <taxon>Agaricomycetes</taxon>
        <taxon>Agaricomycetidae</taxon>
        <taxon>Agaricales</taxon>
        <taxon>Agaricineae</taxon>
        <taxon>Hymenogastraceae</taxon>
        <taxon>Hebeloma</taxon>
    </lineage>
</organism>
<evidence type="ECO:0000313" key="2">
    <source>
        <dbReference type="Proteomes" id="UP000053424"/>
    </source>
</evidence>
<dbReference type="AlphaFoldDB" id="A0A0C2Y9Q6"/>
<name>A0A0C2Y9Q6_HEBCY</name>
<keyword evidence="2" id="KW-1185">Reference proteome</keyword>